<gene>
    <name evidence="7" type="ORF">ACH3VR_10255</name>
</gene>
<accession>A0ABW7Q790</accession>
<comment type="subcellular location">
    <subcellularLocation>
        <location evidence="1">Cell membrane</location>
        <topology evidence="1">Multi-pass membrane protein</topology>
    </subcellularLocation>
</comment>
<keyword evidence="3 6" id="KW-0812">Transmembrane</keyword>
<evidence type="ECO:0000256" key="5">
    <source>
        <dbReference type="ARBA" id="ARBA00023136"/>
    </source>
</evidence>
<dbReference type="RefSeq" id="WP_396640688.1">
    <property type="nucleotide sequence ID" value="NZ_JBIQWL010000003.1"/>
</dbReference>
<feature type="transmembrane region" description="Helical" evidence="6">
    <location>
        <begin position="60"/>
        <end position="84"/>
    </location>
</feature>
<comment type="caution">
    <text evidence="7">The sequence shown here is derived from an EMBL/GenBank/DDBJ whole genome shotgun (WGS) entry which is preliminary data.</text>
</comment>
<feature type="transmembrane region" description="Helical" evidence="6">
    <location>
        <begin position="27"/>
        <end position="48"/>
    </location>
</feature>
<protein>
    <submittedName>
        <fullName evidence="7">Lysylphosphatidylglycerol synthase domain-containing protein</fullName>
    </submittedName>
</protein>
<evidence type="ECO:0000256" key="2">
    <source>
        <dbReference type="ARBA" id="ARBA00022475"/>
    </source>
</evidence>
<evidence type="ECO:0000256" key="6">
    <source>
        <dbReference type="SAM" id="Phobius"/>
    </source>
</evidence>
<feature type="transmembrane region" description="Helical" evidence="6">
    <location>
        <begin position="139"/>
        <end position="160"/>
    </location>
</feature>
<dbReference type="Pfam" id="PF03706">
    <property type="entry name" value="LPG_synthase_TM"/>
    <property type="match status" value="1"/>
</dbReference>
<evidence type="ECO:0000256" key="3">
    <source>
        <dbReference type="ARBA" id="ARBA00022692"/>
    </source>
</evidence>
<sequence>MSSPEEPQTPPQENARARSRKTLVINIFRWILIALVIAATVWQLVVNWDQVTRTVTAMQPLRVLVAFVAVLAGLWTSTLSWMVLVDELGVPIGARRGGEVFLVGALGKYLPGSIWAYVLQIELGHRSGLARARVFTASVFNLAVILVAALLAASLSVPILVADNPELSWLPWLYVVLPFALVALHPKILTAITNFGFRILRRPLPDHPIRLRTVAKSLGFALLTYIFYGVQLWMLADTWQGLTLSPLLLCIGTMALAMVVGLVAFLLPSGIGAREFIIVTALAPVVGVGAATAYAAVSRLMFILGDMVAAGTSALVAAWARRKLGAYHGDPGLGP</sequence>
<organism evidence="7 8">
    <name type="scientific">Microbacterium alkaliflavum</name>
    <dbReference type="NCBI Taxonomy" id="3248839"/>
    <lineage>
        <taxon>Bacteria</taxon>
        <taxon>Bacillati</taxon>
        <taxon>Actinomycetota</taxon>
        <taxon>Actinomycetes</taxon>
        <taxon>Micrococcales</taxon>
        <taxon>Microbacteriaceae</taxon>
        <taxon>Microbacterium</taxon>
    </lineage>
</organism>
<proteinExistence type="predicted"/>
<feature type="transmembrane region" description="Helical" evidence="6">
    <location>
        <begin position="218"/>
        <end position="236"/>
    </location>
</feature>
<keyword evidence="5 6" id="KW-0472">Membrane</keyword>
<reference evidence="7 8" key="1">
    <citation type="submission" date="2024-09" db="EMBL/GenBank/DDBJ databases">
        <authorList>
            <person name="Pan X."/>
        </authorList>
    </citation>
    <scope>NUCLEOTIDE SEQUENCE [LARGE SCALE GENOMIC DNA]</scope>
    <source>
        <strain evidence="7 8">B2969</strain>
    </source>
</reference>
<keyword evidence="2" id="KW-1003">Cell membrane</keyword>
<name>A0ABW7Q790_9MICO</name>
<keyword evidence="4 6" id="KW-1133">Transmembrane helix</keyword>
<feature type="transmembrane region" description="Helical" evidence="6">
    <location>
        <begin position="100"/>
        <end position="119"/>
    </location>
</feature>
<evidence type="ECO:0000256" key="4">
    <source>
        <dbReference type="ARBA" id="ARBA00022989"/>
    </source>
</evidence>
<dbReference type="Proteomes" id="UP001610861">
    <property type="component" value="Unassembled WGS sequence"/>
</dbReference>
<evidence type="ECO:0000256" key="1">
    <source>
        <dbReference type="ARBA" id="ARBA00004651"/>
    </source>
</evidence>
<feature type="transmembrane region" description="Helical" evidence="6">
    <location>
        <begin position="276"/>
        <end position="296"/>
    </location>
</feature>
<feature type="transmembrane region" description="Helical" evidence="6">
    <location>
        <begin position="242"/>
        <end position="267"/>
    </location>
</feature>
<feature type="transmembrane region" description="Helical" evidence="6">
    <location>
        <begin position="172"/>
        <end position="197"/>
    </location>
</feature>
<evidence type="ECO:0000313" key="7">
    <source>
        <dbReference type="EMBL" id="MFH8250735.1"/>
    </source>
</evidence>
<dbReference type="EMBL" id="JBIQWL010000003">
    <property type="protein sequence ID" value="MFH8250735.1"/>
    <property type="molecule type" value="Genomic_DNA"/>
</dbReference>
<keyword evidence="8" id="KW-1185">Reference proteome</keyword>
<dbReference type="InterPro" id="IPR022791">
    <property type="entry name" value="L-PG_synthase/AglD"/>
</dbReference>
<evidence type="ECO:0000313" key="8">
    <source>
        <dbReference type="Proteomes" id="UP001610861"/>
    </source>
</evidence>